<reference evidence="1 2" key="1">
    <citation type="submission" date="2020-04" db="EMBL/GenBank/DDBJ databases">
        <authorList>
            <person name="Laetsch R D."/>
            <person name="Stevens L."/>
            <person name="Kumar S."/>
            <person name="Blaxter L. M."/>
        </authorList>
    </citation>
    <scope>NUCLEOTIDE SEQUENCE [LARGE SCALE GENOMIC DNA]</scope>
</reference>
<dbReference type="OrthoDB" id="5846296at2759"/>
<dbReference type="AlphaFoldDB" id="A0A8S1FES2"/>
<dbReference type="EMBL" id="CADEPM010000011">
    <property type="protein sequence ID" value="CAB3410619.1"/>
    <property type="molecule type" value="Genomic_DNA"/>
</dbReference>
<dbReference type="InterPro" id="IPR036322">
    <property type="entry name" value="WD40_repeat_dom_sf"/>
</dbReference>
<proteinExistence type="predicted"/>
<protein>
    <submittedName>
        <fullName evidence="1">Uncharacterized protein</fullName>
    </submittedName>
</protein>
<keyword evidence="2" id="KW-1185">Reference proteome</keyword>
<evidence type="ECO:0000313" key="2">
    <source>
        <dbReference type="Proteomes" id="UP000494206"/>
    </source>
</evidence>
<dbReference type="Proteomes" id="UP000494206">
    <property type="component" value="Unassembled WGS sequence"/>
</dbReference>
<gene>
    <name evidence="1" type="ORF">CBOVIS_LOCUS12122</name>
</gene>
<dbReference type="InterPro" id="IPR015943">
    <property type="entry name" value="WD40/YVTN_repeat-like_dom_sf"/>
</dbReference>
<sequence length="400" mass="44624">MLEELTLPSFTWRKPKNDATSVVRTSVEVQTSAIEKKDAQTEANNQIEVGVQTDEIGKGEGDARSVKISQEVVDLLFDFVHDDSRVNYNRLLEFHRFEKIDLEVVHRYHIETRKENVLKMLSSSSRKTVILIGSESHDTFCSHQARAIICSSTMIFSIPLATCALSAAFVNSYQIAVAELSGFVKLCTNGEILYEQQLHNSAITCVEMTKHGMLSAADNGEIALWGVGKTAFERLNQTRIVVADLPRKIRKSSTSTKPVAIVSIQAHRNECCVATETGGLYVMGVPSLQTKIVNHSPESIRQILYYSPLIAVVYHSNNVRILTVERIIDDLNMNATHAIRCGSYFIFSNSRRLLLWSIETRKTALDIPLETVAISSIGSDVLQLLDANSNLVSYFINDKL</sequence>
<organism evidence="1 2">
    <name type="scientific">Caenorhabditis bovis</name>
    <dbReference type="NCBI Taxonomy" id="2654633"/>
    <lineage>
        <taxon>Eukaryota</taxon>
        <taxon>Metazoa</taxon>
        <taxon>Ecdysozoa</taxon>
        <taxon>Nematoda</taxon>
        <taxon>Chromadorea</taxon>
        <taxon>Rhabditida</taxon>
        <taxon>Rhabditina</taxon>
        <taxon>Rhabditomorpha</taxon>
        <taxon>Rhabditoidea</taxon>
        <taxon>Rhabditidae</taxon>
        <taxon>Peloderinae</taxon>
        <taxon>Caenorhabditis</taxon>
    </lineage>
</organism>
<accession>A0A8S1FES2</accession>
<comment type="caution">
    <text evidence="1">The sequence shown here is derived from an EMBL/GenBank/DDBJ whole genome shotgun (WGS) entry which is preliminary data.</text>
</comment>
<dbReference type="Gene3D" id="2.130.10.10">
    <property type="entry name" value="YVTN repeat-like/Quinoprotein amine dehydrogenase"/>
    <property type="match status" value="1"/>
</dbReference>
<evidence type="ECO:0000313" key="1">
    <source>
        <dbReference type="EMBL" id="CAB3410619.1"/>
    </source>
</evidence>
<name>A0A8S1FES2_9PELO</name>
<dbReference type="SUPFAM" id="SSF50978">
    <property type="entry name" value="WD40 repeat-like"/>
    <property type="match status" value="1"/>
</dbReference>